<proteinExistence type="predicted"/>
<sequence length="89" mass="10650">MNNDFINEYQKQLVNWQKQLFDTWLENLKTAPKTLNAQEAYEKTLSYQEELVQTGFKVQEVTNQAVMESQKQFWDNYFEFMKKTATPAV</sequence>
<evidence type="ECO:0000313" key="2">
    <source>
        <dbReference type="Proteomes" id="UP000184315"/>
    </source>
</evidence>
<gene>
    <name evidence="1" type="ORF">PL9214640072</name>
</gene>
<organism evidence="1 2">
    <name type="scientific">Planktothrix tepida PCC 9214</name>
    <dbReference type="NCBI Taxonomy" id="671072"/>
    <lineage>
        <taxon>Bacteria</taxon>
        <taxon>Bacillati</taxon>
        <taxon>Cyanobacteriota</taxon>
        <taxon>Cyanophyceae</taxon>
        <taxon>Oscillatoriophycideae</taxon>
        <taxon>Oscillatoriales</taxon>
        <taxon>Microcoleaceae</taxon>
        <taxon>Planktothrix</taxon>
    </lineage>
</organism>
<evidence type="ECO:0008006" key="3">
    <source>
        <dbReference type="Google" id="ProtNLM"/>
    </source>
</evidence>
<protein>
    <recommendedName>
        <fullName evidence="3">Thylakoid-associated protein</fullName>
    </recommendedName>
</protein>
<dbReference type="EMBL" id="CZDF01000171">
    <property type="protein sequence ID" value="CUR34065.1"/>
    <property type="molecule type" value="Genomic_DNA"/>
</dbReference>
<accession>A0A1J1LR65</accession>
<dbReference type="RefSeq" id="WP_072720572.1">
    <property type="nucleotide sequence ID" value="NZ_LN889812.1"/>
</dbReference>
<reference evidence="2" key="1">
    <citation type="submission" date="2015-10" db="EMBL/GenBank/DDBJ databases">
        <authorList>
            <person name="Regsiter A."/>
            <person name="william w."/>
        </authorList>
    </citation>
    <scope>NUCLEOTIDE SEQUENCE [LARGE SCALE GENOMIC DNA]</scope>
</reference>
<dbReference type="OrthoDB" id="515764at2"/>
<dbReference type="Proteomes" id="UP000184315">
    <property type="component" value="Unassembled WGS sequence"/>
</dbReference>
<evidence type="ECO:0000313" key="1">
    <source>
        <dbReference type="EMBL" id="CUR34065.1"/>
    </source>
</evidence>
<keyword evidence="2" id="KW-1185">Reference proteome</keyword>
<name>A0A1J1LR65_9CYAN</name>
<dbReference type="AlphaFoldDB" id="A0A1J1LR65"/>